<keyword evidence="3" id="KW-0812">Transmembrane</keyword>
<proteinExistence type="inferred from homology"/>
<keyword evidence="3" id="KW-0472">Membrane</keyword>
<protein>
    <submittedName>
        <fullName evidence="4">Sugar ABC transporter permease</fullName>
    </submittedName>
</protein>
<gene>
    <name evidence="4" type="ORF">GCM10017621_21990</name>
</gene>
<dbReference type="PANTHER" id="PTHR30413">
    <property type="entry name" value="INNER MEMBRANE TRANSPORT PERMEASE"/>
    <property type="match status" value="1"/>
</dbReference>
<keyword evidence="3" id="KW-1133">Transmembrane helix</keyword>
<feature type="transmembrane region" description="Helical" evidence="3">
    <location>
        <begin position="71"/>
        <end position="97"/>
    </location>
</feature>
<sequence length="264" mass="30106">MTVAQQTQPEIKLPAVIRLWRFWLMLAWHDWRRRFRRSLLGAAWLFVSFALFVGVKIVIFGVLSAEEMSFFAVWLSTGFLIWTFIQANLVEGCNVFIASSRWITGTDLPYGIYVLQSVTRSVIQLALSGLVILIVLAIYPAPDPWIALTCLLSIPVLIVNGIWTQLLLGVICARVRDMVHLTQTVVRLLFFLTPILWVPASFGEYGKYADYNPFTHVIAIFRDPLVYGTVPYVSWMIVLAITIAGCAISVLVFRLNKNRIFYWV</sequence>
<dbReference type="RefSeq" id="WP_271187053.1">
    <property type="nucleotide sequence ID" value="NZ_BSFE01000005.1"/>
</dbReference>
<accession>A0A9W6MP74</accession>
<feature type="transmembrane region" description="Helical" evidence="3">
    <location>
        <begin position="118"/>
        <end position="139"/>
    </location>
</feature>
<feature type="transmembrane region" description="Helical" evidence="3">
    <location>
        <begin position="185"/>
        <end position="202"/>
    </location>
</feature>
<comment type="similarity">
    <text evidence="1">Belongs to the ABC-2 integral membrane protein family.</text>
</comment>
<comment type="caution">
    <text evidence="4">The sequence shown here is derived from an EMBL/GenBank/DDBJ whole genome shotgun (WGS) entry which is preliminary data.</text>
</comment>
<dbReference type="GO" id="GO:0015920">
    <property type="term" value="P:lipopolysaccharide transport"/>
    <property type="evidence" value="ECO:0007669"/>
    <property type="project" value="TreeGrafter"/>
</dbReference>
<organism evidence="4 5">
    <name type="scientific">Maricaulis virginensis</name>
    <dbReference type="NCBI Taxonomy" id="144022"/>
    <lineage>
        <taxon>Bacteria</taxon>
        <taxon>Pseudomonadati</taxon>
        <taxon>Pseudomonadota</taxon>
        <taxon>Alphaproteobacteria</taxon>
        <taxon>Maricaulales</taxon>
        <taxon>Maricaulaceae</taxon>
        <taxon>Maricaulis</taxon>
    </lineage>
</organism>
<dbReference type="AlphaFoldDB" id="A0A9W6MP74"/>
<evidence type="ECO:0000313" key="4">
    <source>
        <dbReference type="EMBL" id="GLK52691.1"/>
    </source>
</evidence>
<feature type="transmembrane region" description="Helical" evidence="3">
    <location>
        <begin position="145"/>
        <end position="173"/>
    </location>
</feature>
<dbReference type="Proteomes" id="UP001143486">
    <property type="component" value="Unassembled WGS sequence"/>
</dbReference>
<name>A0A9W6MP74_9PROT</name>
<dbReference type="PANTHER" id="PTHR30413:SF10">
    <property type="entry name" value="CAPSULE POLYSACCHARIDE EXPORT INNER-MEMBRANE PROTEIN CTRC"/>
    <property type="match status" value="1"/>
</dbReference>
<reference evidence="4" key="1">
    <citation type="journal article" date="2014" name="Int. J. Syst. Evol. Microbiol.">
        <title>Complete genome sequence of Corynebacterium casei LMG S-19264T (=DSM 44701T), isolated from a smear-ripened cheese.</title>
        <authorList>
            <consortium name="US DOE Joint Genome Institute (JGI-PGF)"/>
            <person name="Walter F."/>
            <person name="Albersmeier A."/>
            <person name="Kalinowski J."/>
            <person name="Ruckert C."/>
        </authorList>
    </citation>
    <scope>NUCLEOTIDE SEQUENCE</scope>
    <source>
        <strain evidence="4">VKM B-1513</strain>
    </source>
</reference>
<keyword evidence="5" id="KW-1185">Reference proteome</keyword>
<keyword evidence="2" id="KW-0813">Transport</keyword>
<dbReference type="EMBL" id="BSFE01000005">
    <property type="protein sequence ID" value="GLK52691.1"/>
    <property type="molecule type" value="Genomic_DNA"/>
</dbReference>
<evidence type="ECO:0000313" key="5">
    <source>
        <dbReference type="Proteomes" id="UP001143486"/>
    </source>
</evidence>
<evidence type="ECO:0000256" key="2">
    <source>
        <dbReference type="ARBA" id="ARBA00022448"/>
    </source>
</evidence>
<reference evidence="4" key="2">
    <citation type="submission" date="2023-01" db="EMBL/GenBank/DDBJ databases">
        <authorList>
            <person name="Sun Q."/>
            <person name="Evtushenko L."/>
        </authorList>
    </citation>
    <scope>NUCLEOTIDE SEQUENCE</scope>
    <source>
        <strain evidence="4">VKM B-1513</strain>
    </source>
</reference>
<feature type="transmembrane region" description="Helical" evidence="3">
    <location>
        <begin position="232"/>
        <end position="253"/>
    </location>
</feature>
<feature type="transmembrane region" description="Helical" evidence="3">
    <location>
        <begin position="42"/>
        <end position="65"/>
    </location>
</feature>
<evidence type="ECO:0000256" key="3">
    <source>
        <dbReference type="SAM" id="Phobius"/>
    </source>
</evidence>
<evidence type="ECO:0000256" key="1">
    <source>
        <dbReference type="ARBA" id="ARBA00007783"/>
    </source>
</evidence>